<gene>
    <name evidence="2" type="ORF">g.11</name>
</gene>
<name>A0A1B6HUN6_9HEMI</name>
<protein>
    <submittedName>
        <fullName evidence="2">Uncharacterized protein</fullName>
    </submittedName>
</protein>
<reference evidence="2" key="1">
    <citation type="submission" date="2015-11" db="EMBL/GenBank/DDBJ databases">
        <title>De novo transcriptome assembly of four potential Pierce s Disease insect vectors from Arizona vineyards.</title>
        <authorList>
            <person name="Tassone E.E."/>
        </authorList>
    </citation>
    <scope>NUCLEOTIDE SEQUENCE</scope>
</reference>
<feature type="region of interest" description="Disordered" evidence="1">
    <location>
        <begin position="1"/>
        <end position="68"/>
    </location>
</feature>
<sequence length="184" mass="20643">MGYGDFMDSPDAGPSASPQPAPIVNTAPRPEFPQQPEIPDDNSKPIKFQAQTKVPYSPPKKFTFPKAEDPKAFVPKVQKPKLHYGFKPLEEQREEFSKELFTPHFDDGHLKNLGDKAFSKVFMAQGHAKAVPMVYTERDRQMDVPDFSKALFVPVFLLPNSEQDLMGSSHTKFSSPSLFSGNTR</sequence>
<dbReference type="EMBL" id="GECU01029326">
    <property type="protein sequence ID" value="JAS78380.1"/>
    <property type="molecule type" value="Transcribed_RNA"/>
</dbReference>
<evidence type="ECO:0000256" key="1">
    <source>
        <dbReference type="SAM" id="MobiDB-lite"/>
    </source>
</evidence>
<organism evidence="2">
    <name type="scientific">Homalodisca liturata</name>
    <dbReference type="NCBI Taxonomy" id="320908"/>
    <lineage>
        <taxon>Eukaryota</taxon>
        <taxon>Metazoa</taxon>
        <taxon>Ecdysozoa</taxon>
        <taxon>Arthropoda</taxon>
        <taxon>Hexapoda</taxon>
        <taxon>Insecta</taxon>
        <taxon>Pterygota</taxon>
        <taxon>Neoptera</taxon>
        <taxon>Paraneoptera</taxon>
        <taxon>Hemiptera</taxon>
        <taxon>Auchenorrhyncha</taxon>
        <taxon>Membracoidea</taxon>
        <taxon>Cicadellidae</taxon>
        <taxon>Cicadellinae</taxon>
        <taxon>Proconiini</taxon>
        <taxon>Homalodisca</taxon>
    </lineage>
</organism>
<accession>A0A1B6HUN6</accession>
<proteinExistence type="predicted"/>
<dbReference type="AlphaFoldDB" id="A0A1B6HUN6"/>
<evidence type="ECO:0000313" key="2">
    <source>
        <dbReference type="EMBL" id="JAS78380.1"/>
    </source>
</evidence>